<feature type="region of interest" description="Disordered" evidence="1">
    <location>
        <begin position="53"/>
        <end position="72"/>
    </location>
</feature>
<evidence type="ECO:0000313" key="2">
    <source>
        <dbReference type="EnsemblPlants" id="Kaladp0048s0449.1.v1.1.CDS.1"/>
    </source>
</evidence>
<protein>
    <submittedName>
        <fullName evidence="2">Uncharacterized protein</fullName>
    </submittedName>
</protein>
<sequence length="72" mass="7345">MAVGLGIQATTAGLMGDSGISPDVLRSGDSVGMVTSPGQRETWWLSGQRCAGRRACPRPPPPPPTTSLGVVV</sequence>
<reference evidence="2" key="1">
    <citation type="submission" date="2021-01" db="UniProtKB">
        <authorList>
            <consortium name="EnsemblPlants"/>
        </authorList>
    </citation>
    <scope>IDENTIFICATION</scope>
</reference>
<dbReference type="EnsemblPlants" id="Kaladp0048s0449.1.v1.1">
    <property type="protein sequence ID" value="Kaladp0048s0449.1.v1.1.CDS.1"/>
    <property type="gene ID" value="Kaladp0048s0449.v1.1"/>
</dbReference>
<evidence type="ECO:0000256" key="1">
    <source>
        <dbReference type="SAM" id="MobiDB-lite"/>
    </source>
</evidence>
<proteinExistence type="predicted"/>
<dbReference type="Gramene" id="Kaladp0048s0449.1.v1.1">
    <property type="protein sequence ID" value="Kaladp0048s0449.1.v1.1.CDS.1"/>
    <property type="gene ID" value="Kaladp0048s0449.v1.1"/>
</dbReference>
<dbReference type="AlphaFoldDB" id="A0A7N0TZV0"/>
<accession>A0A7N0TZV0</accession>
<name>A0A7N0TZV0_KALFE</name>
<evidence type="ECO:0000313" key="3">
    <source>
        <dbReference type="Proteomes" id="UP000594263"/>
    </source>
</evidence>
<organism evidence="2 3">
    <name type="scientific">Kalanchoe fedtschenkoi</name>
    <name type="common">Lavender scallops</name>
    <name type="synonym">South American air plant</name>
    <dbReference type="NCBI Taxonomy" id="63787"/>
    <lineage>
        <taxon>Eukaryota</taxon>
        <taxon>Viridiplantae</taxon>
        <taxon>Streptophyta</taxon>
        <taxon>Embryophyta</taxon>
        <taxon>Tracheophyta</taxon>
        <taxon>Spermatophyta</taxon>
        <taxon>Magnoliopsida</taxon>
        <taxon>eudicotyledons</taxon>
        <taxon>Gunneridae</taxon>
        <taxon>Pentapetalae</taxon>
        <taxon>Saxifragales</taxon>
        <taxon>Crassulaceae</taxon>
        <taxon>Kalanchoe</taxon>
    </lineage>
</organism>
<dbReference type="Proteomes" id="UP000594263">
    <property type="component" value="Unplaced"/>
</dbReference>
<keyword evidence="3" id="KW-1185">Reference proteome</keyword>